<dbReference type="InterPro" id="IPR039100">
    <property type="entry name" value="Sdo1/SBDS-like"/>
</dbReference>
<evidence type="ECO:0000256" key="1">
    <source>
        <dbReference type="ARBA" id="ARBA00004123"/>
    </source>
</evidence>
<organism evidence="12 13">
    <name type="scientific">Rhodotorula diobovata</name>
    <dbReference type="NCBI Taxonomy" id="5288"/>
    <lineage>
        <taxon>Eukaryota</taxon>
        <taxon>Fungi</taxon>
        <taxon>Dikarya</taxon>
        <taxon>Basidiomycota</taxon>
        <taxon>Pucciniomycotina</taxon>
        <taxon>Microbotryomycetes</taxon>
        <taxon>Sporidiobolales</taxon>
        <taxon>Sporidiobolaceae</taxon>
        <taxon>Rhodotorula</taxon>
    </lineage>
</organism>
<dbReference type="Gene3D" id="1.10.10.900">
    <property type="entry name" value="SBDS protein C-terminal domain, subdomain 1"/>
    <property type="match status" value="1"/>
</dbReference>
<dbReference type="GO" id="GO:0005737">
    <property type="term" value="C:cytoplasm"/>
    <property type="evidence" value="ECO:0007669"/>
    <property type="project" value="UniProtKB-SubCell"/>
</dbReference>
<evidence type="ECO:0000256" key="5">
    <source>
        <dbReference type="ARBA" id="ARBA00022517"/>
    </source>
</evidence>
<dbReference type="Pfam" id="PF01172">
    <property type="entry name" value="SBDS_N"/>
    <property type="match status" value="1"/>
</dbReference>
<evidence type="ECO:0000313" key="13">
    <source>
        <dbReference type="Proteomes" id="UP000311382"/>
    </source>
</evidence>
<dbReference type="Proteomes" id="UP000311382">
    <property type="component" value="Unassembled WGS sequence"/>
</dbReference>
<reference evidence="12 13" key="1">
    <citation type="submission" date="2019-03" db="EMBL/GenBank/DDBJ databases">
        <title>Rhodosporidium diobovatum UCD-FST 08-225 genome sequencing, assembly, and annotation.</title>
        <authorList>
            <person name="Fakankun I.U."/>
            <person name="Fristensky B."/>
            <person name="Levin D.B."/>
        </authorList>
    </citation>
    <scope>NUCLEOTIDE SEQUENCE [LARGE SCALE GENOMIC DNA]</scope>
    <source>
        <strain evidence="12 13">UCD-FST 08-225</strain>
    </source>
</reference>
<dbReference type="PANTHER" id="PTHR10927:SF1">
    <property type="entry name" value="RIBOSOME MATURATION PROTEIN SBDS"/>
    <property type="match status" value="1"/>
</dbReference>
<evidence type="ECO:0000256" key="6">
    <source>
        <dbReference type="ARBA" id="ARBA00023242"/>
    </source>
</evidence>
<comment type="caution">
    <text evidence="12">The sequence shown here is derived from an EMBL/GenBank/DDBJ whole genome shotgun (WGS) entry which is preliminary data.</text>
</comment>
<evidence type="ECO:0000259" key="11">
    <source>
        <dbReference type="Pfam" id="PF20268"/>
    </source>
</evidence>
<dbReference type="Pfam" id="PF09377">
    <property type="entry name" value="SBDS_domain_II"/>
    <property type="match status" value="1"/>
</dbReference>
<protein>
    <submittedName>
        <fullName evidence="12">Shwachman-Bodian-diamond syndrome protein-domain-containing protein</fullName>
    </submittedName>
</protein>
<feature type="compositionally biased region" description="Low complexity" evidence="8">
    <location>
        <begin position="245"/>
        <end position="254"/>
    </location>
</feature>
<dbReference type="SUPFAM" id="SSF109728">
    <property type="entry name" value="Hypothetical protein AF0491, middle domain"/>
    <property type="match status" value="1"/>
</dbReference>
<dbReference type="GO" id="GO:0042256">
    <property type="term" value="P:cytosolic ribosome assembly"/>
    <property type="evidence" value="ECO:0007669"/>
    <property type="project" value="InterPro"/>
</dbReference>
<evidence type="ECO:0000256" key="3">
    <source>
        <dbReference type="ARBA" id="ARBA00007433"/>
    </source>
</evidence>
<evidence type="ECO:0000259" key="9">
    <source>
        <dbReference type="Pfam" id="PF01172"/>
    </source>
</evidence>
<keyword evidence="5" id="KW-0690">Ribosome biogenesis</keyword>
<feature type="domain" description="Ribosome maturation protein SDO1/SBDS N-terminal" evidence="9">
    <location>
        <begin position="15"/>
        <end position="101"/>
    </location>
</feature>
<name>A0A5C5G1C0_9BASI</name>
<evidence type="ECO:0000313" key="12">
    <source>
        <dbReference type="EMBL" id="TNY22883.1"/>
    </source>
</evidence>
<dbReference type="NCBIfam" id="TIGR00291">
    <property type="entry name" value="RNA_SBDS"/>
    <property type="match status" value="1"/>
</dbReference>
<dbReference type="InterPro" id="IPR046928">
    <property type="entry name" value="SDO1/SBDS_C"/>
</dbReference>
<evidence type="ECO:0000256" key="2">
    <source>
        <dbReference type="ARBA" id="ARBA00004496"/>
    </source>
</evidence>
<dbReference type="OrthoDB" id="10253092at2759"/>
<gene>
    <name evidence="12" type="ORF">DMC30DRAFT_93298</name>
</gene>
<comment type="subunit">
    <text evidence="7">Associates with the 60S ribosomal subunit.</text>
</comment>
<evidence type="ECO:0000256" key="4">
    <source>
        <dbReference type="ARBA" id="ARBA00022490"/>
    </source>
</evidence>
<evidence type="ECO:0000256" key="7">
    <source>
        <dbReference type="ARBA" id="ARBA00049708"/>
    </source>
</evidence>
<feature type="domain" description="Ribosome maturation protein SDO1/SBDS C-terminal" evidence="11">
    <location>
        <begin position="200"/>
        <end position="236"/>
    </location>
</feature>
<dbReference type="Gene3D" id="3.30.70.240">
    <property type="match status" value="1"/>
</dbReference>
<dbReference type="PANTHER" id="PTHR10927">
    <property type="entry name" value="RIBOSOME MATURATION PROTEIN SBDS"/>
    <property type="match status" value="1"/>
</dbReference>
<dbReference type="AlphaFoldDB" id="A0A5C5G1C0"/>
<dbReference type="InterPro" id="IPR018978">
    <property type="entry name" value="SDO1/SBDS_central"/>
</dbReference>
<feature type="domain" description="Ribosome maturation protein SDO1/SBDS central" evidence="10">
    <location>
        <begin position="110"/>
        <end position="156"/>
    </location>
</feature>
<feature type="region of interest" description="Disordered" evidence="8">
    <location>
        <begin position="233"/>
        <end position="296"/>
    </location>
</feature>
<keyword evidence="13" id="KW-1185">Reference proteome</keyword>
<keyword evidence="6" id="KW-0539">Nucleus</keyword>
<evidence type="ECO:0000259" key="10">
    <source>
        <dbReference type="Pfam" id="PF09377"/>
    </source>
</evidence>
<dbReference type="InterPro" id="IPR019783">
    <property type="entry name" value="SDO1/SBDS_N"/>
</dbReference>
<comment type="subcellular location">
    <subcellularLocation>
        <location evidence="2">Cytoplasm</location>
    </subcellularLocation>
    <subcellularLocation>
        <location evidence="1">Nucleus</location>
    </subcellularLocation>
</comment>
<dbReference type="EMBL" id="SOZI01000018">
    <property type="protein sequence ID" value="TNY22883.1"/>
    <property type="molecule type" value="Genomic_DNA"/>
</dbReference>
<accession>A0A5C5G1C0</accession>
<proteinExistence type="inferred from homology"/>
<evidence type="ECO:0000256" key="8">
    <source>
        <dbReference type="SAM" id="MobiDB-lite"/>
    </source>
</evidence>
<dbReference type="STRING" id="5288.A0A5C5G1C0"/>
<dbReference type="InterPro" id="IPR037188">
    <property type="entry name" value="Sdo1/SBDS_central_sf"/>
</dbReference>
<dbReference type="InterPro" id="IPR002140">
    <property type="entry name" value="Sdo1/SBDS"/>
</dbReference>
<dbReference type="Pfam" id="PF20268">
    <property type="entry name" value="SBDS_C"/>
    <property type="match status" value="1"/>
</dbReference>
<sequence length="296" mass="32860">MSAGKQPGTQIKLTNVSVVRLKKAGKRFEIACYKNTVRGWRSGAQTDLSEVIQIDNVFTNVSKGAVAPSDDLQKAFGTTDVEQVMMQILKKGELQVGEKERAVELEDLRREICTEVAQRCVDPGTKRPHTVGMIEKAMSEVGYNVQGNKAAKAQVRFVSSLPPSLSDWLRAQLTLLTHQALDLIKVLQAKGTLPIARAQMRVRITMASKEGKRLKDKVLPLVGTVEDEDWSDEWELHTRSRSSTRARSASSTSSSRRRSRAPRRSRPCRLLRASRTMAGSSERRESGGRGGGRRCE</sequence>
<dbReference type="InterPro" id="IPR036786">
    <property type="entry name" value="Ribosome_mat_SBDS_N_sf"/>
</dbReference>
<feature type="compositionally biased region" description="Basic residues" evidence="8">
    <location>
        <begin position="255"/>
        <end position="269"/>
    </location>
</feature>
<feature type="compositionally biased region" description="Basic and acidic residues" evidence="8">
    <location>
        <begin position="281"/>
        <end position="296"/>
    </location>
</feature>
<dbReference type="SUPFAM" id="SSF89895">
    <property type="entry name" value="FYSH domain"/>
    <property type="match status" value="1"/>
</dbReference>
<dbReference type="Gene3D" id="3.30.1250.10">
    <property type="entry name" value="Ribosome maturation protein SBDS, N-terminal domain"/>
    <property type="match status" value="1"/>
</dbReference>
<dbReference type="GO" id="GO:0005634">
    <property type="term" value="C:nucleus"/>
    <property type="evidence" value="ECO:0007669"/>
    <property type="project" value="UniProtKB-SubCell"/>
</dbReference>
<keyword evidence="4" id="KW-0963">Cytoplasm</keyword>
<comment type="similarity">
    <text evidence="3">Belongs to the SDO1/SBDS family.</text>
</comment>